<sequence length="244" mass="26372">MRIPRLYHPDNLHGLTTVELPKESAHYLGRVLRLAPASPIILFDGSGLEYPGRIEHLGRSAARVVLEPPLRPAVESPLRIELQQGISRGERMDYTLQKAVELGVAAITPVITRRSVVQLDRARQEKRLQHWRGVIIAACEQSGRTCPPTLAGITPLDGCLQPAPGGLRLLLDPEAATTARALPPPENGRVTLLVGPEGGLDGEERALARRAGYVGVRLGPRVLRTETAGLAAIAVLQHLWGDLG</sequence>
<comment type="catalytic activity">
    <reaction evidence="11 12">
        <text>uridine(1498) in 16S rRNA + S-adenosyl-L-methionine = N(3)-methyluridine(1498) in 16S rRNA + S-adenosyl-L-homocysteine + H(+)</text>
        <dbReference type="Rhea" id="RHEA:42920"/>
        <dbReference type="Rhea" id="RHEA-COMP:10283"/>
        <dbReference type="Rhea" id="RHEA-COMP:10284"/>
        <dbReference type="ChEBI" id="CHEBI:15378"/>
        <dbReference type="ChEBI" id="CHEBI:57856"/>
        <dbReference type="ChEBI" id="CHEBI:59789"/>
        <dbReference type="ChEBI" id="CHEBI:65315"/>
        <dbReference type="ChEBI" id="CHEBI:74502"/>
        <dbReference type="EC" id="2.1.1.193"/>
    </reaction>
</comment>
<dbReference type="SUPFAM" id="SSF75217">
    <property type="entry name" value="alpha/beta knot"/>
    <property type="match status" value="1"/>
</dbReference>
<dbReference type="Gene3D" id="2.40.240.20">
    <property type="entry name" value="Hypothetical PUA domain-like, domain 1"/>
    <property type="match status" value="1"/>
</dbReference>
<dbReference type="PANTHER" id="PTHR30027">
    <property type="entry name" value="RIBOSOMAL RNA SMALL SUBUNIT METHYLTRANSFERASE E"/>
    <property type="match status" value="1"/>
</dbReference>
<dbReference type="EMBL" id="QPJY01000005">
    <property type="protein sequence ID" value="RCX30347.1"/>
    <property type="molecule type" value="Genomic_DNA"/>
</dbReference>
<evidence type="ECO:0000259" key="14">
    <source>
        <dbReference type="Pfam" id="PF20260"/>
    </source>
</evidence>
<dbReference type="GO" id="GO:0070042">
    <property type="term" value="F:rRNA (uridine-N3-)-methyltransferase activity"/>
    <property type="evidence" value="ECO:0007669"/>
    <property type="project" value="TreeGrafter"/>
</dbReference>
<dbReference type="EC" id="2.1.1.193" evidence="3 12"/>
<evidence type="ECO:0000256" key="3">
    <source>
        <dbReference type="ARBA" id="ARBA00012328"/>
    </source>
</evidence>
<evidence type="ECO:0000256" key="6">
    <source>
        <dbReference type="ARBA" id="ARBA00022552"/>
    </source>
</evidence>
<keyword evidence="7 12" id="KW-0489">Methyltransferase</keyword>
<dbReference type="InterPro" id="IPR029028">
    <property type="entry name" value="Alpha/beta_knot_MTases"/>
</dbReference>
<dbReference type="InterPro" id="IPR015947">
    <property type="entry name" value="PUA-like_sf"/>
</dbReference>
<dbReference type="InterPro" id="IPR046887">
    <property type="entry name" value="RsmE_PUA-like"/>
</dbReference>
<dbReference type="GO" id="GO:0070475">
    <property type="term" value="P:rRNA base methylation"/>
    <property type="evidence" value="ECO:0007669"/>
    <property type="project" value="TreeGrafter"/>
</dbReference>
<comment type="similarity">
    <text evidence="2 12">Belongs to the RNA methyltransferase RsmE family.</text>
</comment>
<evidence type="ECO:0000256" key="11">
    <source>
        <dbReference type="ARBA" id="ARBA00047944"/>
    </source>
</evidence>
<comment type="subcellular location">
    <subcellularLocation>
        <location evidence="1 12">Cytoplasm</location>
    </subcellularLocation>
</comment>
<proteinExistence type="inferred from homology"/>
<dbReference type="NCBIfam" id="TIGR00046">
    <property type="entry name" value="RsmE family RNA methyltransferase"/>
    <property type="match status" value="1"/>
</dbReference>
<comment type="function">
    <text evidence="10 12">Specifically methylates the N3 position of the uracil ring of uridine 1498 (m3U1498) in 16S rRNA. Acts on the fully assembled 30S ribosomal subunit.</text>
</comment>
<keyword evidence="6 12" id="KW-0698">rRNA processing</keyword>
<evidence type="ECO:0000313" key="16">
    <source>
        <dbReference type="Proteomes" id="UP000252707"/>
    </source>
</evidence>
<evidence type="ECO:0000256" key="12">
    <source>
        <dbReference type="PIRNR" id="PIRNR015601"/>
    </source>
</evidence>
<evidence type="ECO:0000259" key="13">
    <source>
        <dbReference type="Pfam" id="PF04452"/>
    </source>
</evidence>
<dbReference type="AlphaFoldDB" id="A0A369CCJ6"/>
<dbReference type="RefSeq" id="WP_114279944.1">
    <property type="nucleotide sequence ID" value="NZ_QPJY01000005.1"/>
</dbReference>
<dbReference type="Pfam" id="PF04452">
    <property type="entry name" value="Methyltrans_RNA"/>
    <property type="match status" value="1"/>
</dbReference>
<comment type="caution">
    <text evidence="15">The sequence shown here is derived from an EMBL/GenBank/DDBJ whole genome shotgun (WGS) entry which is preliminary data.</text>
</comment>
<dbReference type="InterPro" id="IPR029026">
    <property type="entry name" value="tRNA_m1G_MTases_N"/>
</dbReference>
<keyword evidence="5 12" id="KW-0963">Cytoplasm</keyword>
<dbReference type="Proteomes" id="UP000252707">
    <property type="component" value="Unassembled WGS sequence"/>
</dbReference>
<dbReference type="CDD" id="cd18084">
    <property type="entry name" value="RsmE-like"/>
    <property type="match status" value="1"/>
</dbReference>
<keyword evidence="9 12" id="KW-0949">S-adenosyl-L-methionine</keyword>
<evidence type="ECO:0000256" key="9">
    <source>
        <dbReference type="ARBA" id="ARBA00022691"/>
    </source>
</evidence>
<dbReference type="PIRSF" id="PIRSF015601">
    <property type="entry name" value="MTase_slr0722"/>
    <property type="match status" value="1"/>
</dbReference>
<dbReference type="OrthoDB" id="9815641at2"/>
<feature type="domain" description="Ribosomal RNA small subunit methyltransferase E methyltransferase" evidence="13">
    <location>
        <begin position="75"/>
        <end position="237"/>
    </location>
</feature>
<evidence type="ECO:0000256" key="5">
    <source>
        <dbReference type="ARBA" id="ARBA00022490"/>
    </source>
</evidence>
<dbReference type="Gene3D" id="3.40.1280.10">
    <property type="match status" value="1"/>
</dbReference>
<keyword evidence="16" id="KW-1185">Reference proteome</keyword>
<evidence type="ECO:0000256" key="1">
    <source>
        <dbReference type="ARBA" id="ARBA00004496"/>
    </source>
</evidence>
<accession>A0A369CCJ6</accession>
<gene>
    <name evidence="15" type="ORF">DFQ59_105181</name>
</gene>
<dbReference type="NCBIfam" id="NF008692">
    <property type="entry name" value="PRK11713.1-5"/>
    <property type="match status" value="1"/>
</dbReference>
<protein>
    <recommendedName>
        <fullName evidence="4 12">Ribosomal RNA small subunit methyltransferase E</fullName>
        <ecNumber evidence="3 12">2.1.1.193</ecNumber>
    </recommendedName>
</protein>
<dbReference type="PANTHER" id="PTHR30027:SF3">
    <property type="entry name" value="16S RRNA (URACIL(1498)-N(3))-METHYLTRANSFERASE"/>
    <property type="match status" value="1"/>
</dbReference>
<dbReference type="InterPro" id="IPR006700">
    <property type="entry name" value="RsmE"/>
</dbReference>
<evidence type="ECO:0000256" key="8">
    <source>
        <dbReference type="ARBA" id="ARBA00022679"/>
    </source>
</evidence>
<evidence type="ECO:0000313" key="15">
    <source>
        <dbReference type="EMBL" id="RCX30347.1"/>
    </source>
</evidence>
<evidence type="ECO:0000256" key="2">
    <source>
        <dbReference type="ARBA" id="ARBA00005528"/>
    </source>
</evidence>
<reference evidence="15 16" key="1">
    <citation type="submission" date="2018-07" db="EMBL/GenBank/DDBJ databases">
        <title>Genomic Encyclopedia of Type Strains, Phase IV (KMG-IV): sequencing the most valuable type-strain genomes for metagenomic binning, comparative biology and taxonomic classification.</title>
        <authorList>
            <person name="Goeker M."/>
        </authorList>
    </citation>
    <scope>NUCLEOTIDE SEQUENCE [LARGE SCALE GENOMIC DNA]</scope>
    <source>
        <strain evidence="15 16">DSM 26407</strain>
    </source>
</reference>
<feature type="domain" description="Ribosomal RNA small subunit methyltransferase E PUA-like" evidence="14">
    <location>
        <begin position="20"/>
        <end position="66"/>
    </location>
</feature>
<dbReference type="Pfam" id="PF20260">
    <property type="entry name" value="PUA_4"/>
    <property type="match status" value="1"/>
</dbReference>
<dbReference type="GO" id="GO:0005737">
    <property type="term" value="C:cytoplasm"/>
    <property type="evidence" value="ECO:0007669"/>
    <property type="project" value="UniProtKB-SubCell"/>
</dbReference>
<evidence type="ECO:0000256" key="4">
    <source>
        <dbReference type="ARBA" id="ARBA00013673"/>
    </source>
</evidence>
<evidence type="ECO:0000256" key="7">
    <source>
        <dbReference type="ARBA" id="ARBA00022603"/>
    </source>
</evidence>
<organism evidence="15 16">
    <name type="scientific">Thioalbus denitrificans</name>
    <dbReference type="NCBI Taxonomy" id="547122"/>
    <lineage>
        <taxon>Bacteria</taxon>
        <taxon>Pseudomonadati</taxon>
        <taxon>Pseudomonadota</taxon>
        <taxon>Gammaproteobacteria</taxon>
        <taxon>Chromatiales</taxon>
        <taxon>Ectothiorhodospiraceae</taxon>
        <taxon>Thioalbus</taxon>
    </lineage>
</organism>
<dbReference type="SUPFAM" id="SSF88697">
    <property type="entry name" value="PUA domain-like"/>
    <property type="match status" value="1"/>
</dbReference>
<evidence type="ECO:0000256" key="10">
    <source>
        <dbReference type="ARBA" id="ARBA00025699"/>
    </source>
</evidence>
<keyword evidence="8 12" id="KW-0808">Transferase</keyword>
<dbReference type="InterPro" id="IPR046886">
    <property type="entry name" value="RsmE_MTase_dom"/>
</dbReference>
<name>A0A369CCJ6_9GAMM</name>